<name>A0A974NWF9_9SPHN</name>
<evidence type="ECO:0000313" key="1">
    <source>
        <dbReference type="EMBL" id="QQV78284.1"/>
    </source>
</evidence>
<dbReference type="Pfam" id="PF06821">
    <property type="entry name" value="Ser_hydrolase"/>
    <property type="match status" value="1"/>
</dbReference>
<reference evidence="2" key="1">
    <citation type="submission" date="2020-09" db="EMBL/GenBank/DDBJ databases">
        <title>Sphingomonas sp., a new species isolated from pork steak.</title>
        <authorList>
            <person name="Heidler von Heilborn D."/>
        </authorList>
    </citation>
    <scope>NUCLEOTIDE SEQUENCE [LARGE SCALE GENOMIC DNA]</scope>
</reference>
<dbReference type="GO" id="GO:0016787">
    <property type="term" value="F:hydrolase activity"/>
    <property type="evidence" value="ECO:0007669"/>
    <property type="project" value="UniProtKB-KW"/>
</dbReference>
<accession>A0A974NWF9</accession>
<gene>
    <name evidence="1" type="ORF">H5J25_06275</name>
</gene>
<dbReference type="EMBL" id="CP061035">
    <property type="protein sequence ID" value="QQV78284.1"/>
    <property type="molecule type" value="Genomic_DNA"/>
</dbReference>
<sequence>MDLVHDTSIERADPVFVTVAGDTYQPLIQSATASRIELDLSKFPNGRWALQLDEAFARRSAPAVILAHGVACLAVAWWAQLSPRSYLRSVQGAVFRSPLHVGFGQAPIAASASTGPTQALPFASIVASEVTPYVEQVLALADRWGSRFVDIGAPEAGHPSNRSAAGTDQEQTLLQYIHLLDRNNALEPTVVAGPTIAMLHPRS</sequence>
<organism evidence="1 2">
    <name type="scientific">Sphingomonas aliaeris</name>
    <dbReference type="NCBI Taxonomy" id="2759526"/>
    <lineage>
        <taxon>Bacteria</taxon>
        <taxon>Pseudomonadati</taxon>
        <taxon>Pseudomonadota</taxon>
        <taxon>Alphaproteobacteria</taxon>
        <taxon>Sphingomonadales</taxon>
        <taxon>Sphingomonadaceae</taxon>
        <taxon>Sphingomonas</taxon>
    </lineage>
</organism>
<keyword evidence="1" id="KW-0378">Hydrolase</keyword>
<dbReference type="KEGG" id="sari:H5J25_06275"/>
<dbReference type="RefSeq" id="WP_202095206.1">
    <property type="nucleotide sequence ID" value="NZ_CP061035.1"/>
</dbReference>
<dbReference type="Proteomes" id="UP000595894">
    <property type="component" value="Chromosome"/>
</dbReference>
<dbReference type="AlphaFoldDB" id="A0A974NWF9"/>
<dbReference type="InterPro" id="IPR029058">
    <property type="entry name" value="AB_hydrolase_fold"/>
</dbReference>
<proteinExistence type="predicted"/>
<evidence type="ECO:0000313" key="2">
    <source>
        <dbReference type="Proteomes" id="UP000595894"/>
    </source>
</evidence>
<keyword evidence="2" id="KW-1185">Reference proteome</keyword>
<dbReference type="InterPro" id="IPR010662">
    <property type="entry name" value="RBBP9/YdeN"/>
</dbReference>
<dbReference type="Gene3D" id="3.40.50.1820">
    <property type="entry name" value="alpha/beta hydrolase"/>
    <property type="match status" value="1"/>
</dbReference>
<protein>
    <submittedName>
        <fullName evidence="1">Alpha/beta hydrolase</fullName>
    </submittedName>
</protein>